<dbReference type="Proteomes" id="UP000218231">
    <property type="component" value="Unassembled WGS sequence"/>
</dbReference>
<dbReference type="Pfam" id="PF14712">
    <property type="entry name" value="Snapin_Pallidin"/>
    <property type="match status" value="1"/>
</dbReference>
<evidence type="ECO:0000256" key="2">
    <source>
        <dbReference type="ARBA" id="ARBA00023054"/>
    </source>
</evidence>
<comment type="similarity">
    <text evidence="1">Belongs to the SNAPIN family.</text>
</comment>
<dbReference type="GO" id="GO:0000149">
    <property type="term" value="F:SNARE binding"/>
    <property type="evidence" value="ECO:0007669"/>
    <property type="project" value="TreeGrafter"/>
</dbReference>
<comment type="caution">
    <text evidence="4">The sequence shown here is derived from an EMBL/GenBank/DDBJ whole genome shotgun (WGS) entry which is preliminary data.</text>
</comment>
<dbReference type="PANTHER" id="PTHR31305">
    <property type="entry name" value="SNARE-ASSOCIATED PROTEIN SNAPIN"/>
    <property type="match status" value="1"/>
</dbReference>
<dbReference type="InterPro" id="IPR028119">
    <property type="entry name" value="Snapin/Pallidin/Snn1"/>
</dbReference>
<dbReference type="OrthoDB" id="5399166at2759"/>
<dbReference type="GO" id="GO:2000300">
    <property type="term" value="P:regulation of synaptic vesicle exocytosis"/>
    <property type="evidence" value="ECO:0007669"/>
    <property type="project" value="TreeGrafter"/>
</dbReference>
<keyword evidence="5" id="KW-1185">Reference proteome</keyword>
<dbReference type="STRING" id="2018661.A0A2A2K6Q1"/>
<dbReference type="GO" id="GO:0006886">
    <property type="term" value="P:intracellular protein transport"/>
    <property type="evidence" value="ECO:0007669"/>
    <property type="project" value="InterPro"/>
</dbReference>
<evidence type="ECO:0000313" key="5">
    <source>
        <dbReference type="Proteomes" id="UP000218231"/>
    </source>
</evidence>
<dbReference type="GO" id="GO:0099078">
    <property type="term" value="C:BORC complex"/>
    <property type="evidence" value="ECO:0007669"/>
    <property type="project" value="TreeGrafter"/>
</dbReference>
<reference evidence="4 5" key="1">
    <citation type="journal article" date="2017" name="Curr. Biol.">
        <title>Genome architecture and evolution of a unichromosomal asexual nematode.</title>
        <authorList>
            <person name="Fradin H."/>
            <person name="Zegar C."/>
            <person name="Gutwein M."/>
            <person name="Lucas J."/>
            <person name="Kovtun M."/>
            <person name="Corcoran D."/>
            <person name="Baugh L.R."/>
            <person name="Kiontke K."/>
            <person name="Gunsalus K."/>
            <person name="Fitch D.H."/>
            <person name="Piano F."/>
        </authorList>
    </citation>
    <scope>NUCLEOTIDE SEQUENCE [LARGE SCALE GENOMIC DNA]</scope>
    <source>
        <strain evidence="4">PF1309</strain>
    </source>
</reference>
<gene>
    <name evidence="4" type="ORF">WR25_02083</name>
</gene>
<dbReference type="GO" id="GO:0031083">
    <property type="term" value="C:BLOC-1 complex"/>
    <property type="evidence" value="ECO:0007669"/>
    <property type="project" value="InterPro"/>
</dbReference>
<dbReference type="GO" id="GO:0008021">
    <property type="term" value="C:synaptic vesicle"/>
    <property type="evidence" value="ECO:0007669"/>
    <property type="project" value="TreeGrafter"/>
</dbReference>
<sequence length="125" mass="13761">MSGSGTSSPSDIGGGSDMCDGLMALLKPAVEELDKQVLAAKKSQIMLAERIQEISDALHDMNDDEPYDLDELIRKLDDCRRRMEISYGIISNVNERLGVLQREIAREIHAKKQAITAPPPASPIR</sequence>
<evidence type="ECO:0000313" key="4">
    <source>
        <dbReference type="EMBL" id="PAV69581.1"/>
    </source>
</evidence>
<proteinExistence type="inferred from homology"/>
<dbReference type="GO" id="GO:0007040">
    <property type="term" value="P:lysosome organization"/>
    <property type="evidence" value="ECO:0007669"/>
    <property type="project" value="TreeGrafter"/>
</dbReference>
<dbReference type="PANTHER" id="PTHR31305:SF2">
    <property type="entry name" value="SNARE-ASSOCIATED PROTEIN SNAPIN"/>
    <property type="match status" value="1"/>
</dbReference>
<evidence type="ECO:0000256" key="3">
    <source>
        <dbReference type="ARBA" id="ARBA00033330"/>
    </source>
</evidence>
<evidence type="ECO:0000256" key="1">
    <source>
        <dbReference type="ARBA" id="ARBA00006111"/>
    </source>
</evidence>
<dbReference type="GO" id="GO:0008333">
    <property type="term" value="P:endosome to lysosome transport"/>
    <property type="evidence" value="ECO:0007669"/>
    <property type="project" value="TreeGrafter"/>
</dbReference>
<name>A0A2A2K6Q1_9BILA</name>
<protein>
    <recommendedName>
        <fullName evidence="3">Biogenesis of lysosome-related organelles complex 1 subunit 7</fullName>
    </recommendedName>
</protein>
<keyword evidence="2" id="KW-0175">Coiled coil</keyword>
<dbReference type="GO" id="GO:0016079">
    <property type="term" value="P:synaptic vesicle exocytosis"/>
    <property type="evidence" value="ECO:0007669"/>
    <property type="project" value="TreeGrafter"/>
</dbReference>
<dbReference type="InterPro" id="IPR017246">
    <property type="entry name" value="Snapin"/>
</dbReference>
<dbReference type="AlphaFoldDB" id="A0A2A2K6Q1"/>
<dbReference type="GO" id="GO:0032418">
    <property type="term" value="P:lysosome localization"/>
    <property type="evidence" value="ECO:0007669"/>
    <property type="project" value="TreeGrafter"/>
</dbReference>
<accession>A0A2A2K6Q1</accession>
<organism evidence="4 5">
    <name type="scientific">Diploscapter pachys</name>
    <dbReference type="NCBI Taxonomy" id="2018661"/>
    <lineage>
        <taxon>Eukaryota</taxon>
        <taxon>Metazoa</taxon>
        <taxon>Ecdysozoa</taxon>
        <taxon>Nematoda</taxon>
        <taxon>Chromadorea</taxon>
        <taxon>Rhabditida</taxon>
        <taxon>Rhabditina</taxon>
        <taxon>Rhabditomorpha</taxon>
        <taxon>Rhabditoidea</taxon>
        <taxon>Rhabditidae</taxon>
        <taxon>Diploscapter</taxon>
    </lineage>
</organism>
<dbReference type="EMBL" id="LIAE01009485">
    <property type="protein sequence ID" value="PAV69581.1"/>
    <property type="molecule type" value="Genomic_DNA"/>
</dbReference>